<name>A0A2I0IAW9_PUNGR</name>
<comment type="caution">
    <text evidence="2">The sequence shown here is derived from an EMBL/GenBank/DDBJ whole genome shotgun (WGS) entry which is preliminary data.</text>
</comment>
<accession>A0A2I0IAW9</accession>
<dbReference type="Proteomes" id="UP000233551">
    <property type="component" value="Unassembled WGS sequence"/>
</dbReference>
<gene>
    <name evidence="2" type="ORF">CRG98_038465</name>
</gene>
<evidence type="ECO:0000313" key="3">
    <source>
        <dbReference type="Proteomes" id="UP000233551"/>
    </source>
</evidence>
<protein>
    <submittedName>
        <fullName evidence="2">Uncharacterized protein</fullName>
    </submittedName>
</protein>
<keyword evidence="3" id="KW-1185">Reference proteome</keyword>
<evidence type="ECO:0000313" key="2">
    <source>
        <dbReference type="EMBL" id="PKI41148.1"/>
    </source>
</evidence>
<evidence type="ECO:0000256" key="1">
    <source>
        <dbReference type="SAM" id="MobiDB-lite"/>
    </source>
</evidence>
<reference evidence="2 3" key="1">
    <citation type="submission" date="2017-11" db="EMBL/GenBank/DDBJ databases">
        <title>De-novo sequencing of pomegranate (Punica granatum L.) genome.</title>
        <authorList>
            <person name="Akparov Z."/>
            <person name="Amiraslanov A."/>
            <person name="Hajiyeva S."/>
            <person name="Abbasov M."/>
            <person name="Kaur K."/>
            <person name="Hamwieh A."/>
            <person name="Solovyev V."/>
            <person name="Salamov A."/>
            <person name="Braich B."/>
            <person name="Kosarev P."/>
            <person name="Mahmoud A."/>
            <person name="Hajiyev E."/>
            <person name="Babayeva S."/>
            <person name="Izzatullayeva V."/>
            <person name="Mammadov A."/>
            <person name="Mammadov A."/>
            <person name="Sharifova S."/>
            <person name="Ojaghi J."/>
            <person name="Eynullazada K."/>
            <person name="Bayramov B."/>
            <person name="Abdulazimova A."/>
            <person name="Shahmuradov I."/>
        </authorList>
    </citation>
    <scope>NUCLEOTIDE SEQUENCE [LARGE SCALE GENOMIC DNA]</scope>
    <source>
        <strain evidence="3">cv. AG2017</strain>
        <tissue evidence="2">Leaf</tissue>
    </source>
</reference>
<dbReference type="AlphaFoldDB" id="A0A2I0IAW9"/>
<sequence>MGLGPTESAKELSEPEADWVGAGVENESEHNERHTVVGPVAGSSVGTKFKEYYWESWRPRLPRLFEAEEHDSITEGVLHCNERHLGLVLLNHPDLVVQGEDVHEGELHVARGVVNEDFDVGLDEGELVVLEAVQTLLDLGHATVLVKPFPEAYGLGLSETFLGWVRIVVSSIWIRVELENENNSS</sequence>
<proteinExistence type="predicted"/>
<feature type="region of interest" description="Disordered" evidence="1">
    <location>
        <begin position="1"/>
        <end position="34"/>
    </location>
</feature>
<dbReference type="EMBL" id="PGOL01003453">
    <property type="protein sequence ID" value="PKI41148.1"/>
    <property type="molecule type" value="Genomic_DNA"/>
</dbReference>
<organism evidence="2 3">
    <name type="scientific">Punica granatum</name>
    <name type="common">Pomegranate</name>
    <dbReference type="NCBI Taxonomy" id="22663"/>
    <lineage>
        <taxon>Eukaryota</taxon>
        <taxon>Viridiplantae</taxon>
        <taxon>Streptophyta</taxon>
        <taxon>Embryophyta</taxon>
        <taxon>Tracheophyta</taxon>
        <taxon>Spermatophyta</taxon>
        <taxon>Magnoliopsida</taxon>
        <taxon>eudicotyledons</taxon>
        <taxon>Gunneridae</taxon>
        <taxon>Pentapetalae</taxon>
        <taxon>rosids</taxon>
        <taxon>malvids</taxon>
        <taxon>Myrtales</taxon>
        <taxon>Lythraceae</taxon>
        <taxon>Punica</taxon>
    </lineage>
</organism>